<dbReference type="PANTHER" id="PTHR21026">
    <property type="entry name" value="39S RIBOSOMAL PROTEIN L32, MITOCHONDRIAL"/>
    <property type="match status" value="1"/>
</dbReference>
<organism evidence="8 9">
    <name type="scientific">Hevea brasiliensis</name>
    <name type="common">Para rubber tree</name>
    <name type="synonym">Siphonia brasiliensis</name>
    <dbReference type="NCBI Taxonomy" id="3981"/>
    <lineage>
        <taxon>Eukaryota</taxon>
        <taxon>Viridiplantae</taxon>
        <taxon>Streptophyta</taxon>
        <taxon>Embryophyta</taxon>
        <taxon>Tracheophyta</taxon>
        <taxon>Spermatophyta</taxon>
        <taxon>Magnoliopsida</taxon>
        <taxon>eudicotyledons</taxon>
        <taxon>Gunneridae</taxon>
        <taxon>Pentapetalae</taxon>
        <taxon>rosids</taxon>
        <taxon>fabids</taxon>
        <taxon>Malpighiales</taxon>
        <taxon>Euphorbiaceae</taxon>
        <taxon>Crotonoideae</taxon>
        <taxon>Micrandreae</taxon>
        <taxon>Hevea</taxon>
    </lineage>
</organism>
<keyword evidence="9" id="KW-1185">Reference proteome</keyword>
<dbReference type="AlphaFoldDB" id="A0A6A6LHT3"/>
<name>A0A6A6LHT3_HEVBR</name>
<dbReference type="Proteomes" id="UP000467840">
    <property type="component" value="Chromosome 1"/>
</dbReference>
<dbReference type="PANTHER" id="PTHR21026:SF2">
    <property type="entry name" value="LARGE RIBOSOMAL SUBUNIT PROTEIN BL32M"/>
    <property type="match status" value="1"/>
</dbReference>
<dbReference type="SUPFAM" id="SSF57829">
    <property type="entry name" value="Zn-binding ribosomal proteins"/>
    <property type="match status" value="1"/>
</dbReference>
<dbReference type="InterPro" id="IPR051991">
    <property type="entry name" value="Mitoribosomal_protein_bL32"/>
</dbReference>
<comment type="similarity">
    <text evidence="2">Belongs to the bacterial ribosomal protein bL32 family.</text>
</comment>
<dbReference type="GO" id="GO:0003735">
    <property type="term" value="F:structural constituent of ribosome"/>
    <property type="evidence" value="ECO:0007669"/>
    <property type="project" value="TreeGrafter"/>
</dbReference>
<gene>
    <name evidence="8" type="ORF">GH714_030892</name>
</gene>
<accession>A0A6A6LHT3</accession>
<comment type="caution">
    <text evidence="8">The sequence shown here is derived from an EMBL/GenBank/DDBJ whole genome shotgun (WGS) entry which is preliminary data.</text>
</comment>
<evidence type="ECO:0000256" key="3">
    <source>
        <dbReference type="ARBA" id="ARBA00022946"/>
    </source>
</evidence>
<reference evidence="8 9" key="1">
    <citation type="journal article" date="2020" name="Mol. Plant">
        <title>The Chromosome-Based Rubber Tree Genome Provides New Insights into Spurge Genome Evolution and Rubber Biosynthesis.</title>
        <authorList>
            <person name="Liu J."/>
            <person name="Shi C."/>
            <person name="Shi C.C."/>
            <person name="Li W."/>
            <person name="Zhang Q.J."/>
            <person name="Zhang Y."/>
            <person name="Li K."/>
            <person name="Lu H.F."/>
            <person name="Shi C."/>
            <person name="Zhu S.T."/>
            <person name="Xiao Z.Y."/>
            <person name="Nan H."/>
            <person name="Yue Y."/>
            <person name="Zhu X.G."/>
            <person name="Wu Y."/>
            <person name="Hong X.N."/>
            <person name="Fan G.Y."/>
            <person name="Tong Y."/>
            <person name="Zhang D."/>
            <person name="Mao C.L."/>
            <person name="Liu Y.L."/>
            <person name="Hao S.J."/>
            <person name="Liu W.Q."/>
            <person name="Lv M.Q."/>
            <person name="Zhang H.B."/>
            <person name="Liu Y."/>
            <person name="Hu-Tang G.R."/>
            <person name="Wang J.P."/>
            <person name="Wang J.H."/>
            <person name="Sun Y.H."/>
            <person name="Ni S.B."/>
            <person name="Chen W.B."/>
            <person name="Zhang X.C."/>
            <person name="Jiao Y.N."/>
            <person name="Eichler E.E."/>
            <person name="Li G.H."/>
            <person name="Liu X."/>
            <person name="Gao L.Z."/>
        </authorList>
    </citation>
    <scope>NUCLEOTIDE SEQUENCE [LARGE SCALE GENOMIC DNA]</scope>
    <source>
        <strain evidence="9">cv. GT1</strain>
        <tissue evidence="8">Leaf</tissue>
    </source>
</reference>
<sequence length="158" mass="17541">MLALLRWFHIMPPLLDGSLHRTIAPPQMVSPEFDPNPDNSSSRYINNLESGLPSFSSGGSMELMAVPKKKVSPHKRGIRNGPKALKPTPVIFRCRQNDKANDDQDAGKVLTSHSFLPFACRFLGRVVIVRRSGSLLEDAGVAWDPHRPLVLAGQNYWS</sequence>
<evidence type="ECO:0000256" key="2">
    <source>
        <dbReference type="ARBA" id="ARBA00008560"/>
    </source>
</evidence>
<keyword evidence="3" id="KW-0809">Transit peptide</keyword>
<proteinExistence type="inferred from homology"/>
<evidence type="ECO:0000256" key="7">
    <source>
        <dbReference type="ARBA" id="ARBA00039935"/>
    </source>
</evidence>
<dbReference type="InterPro" id="IPR011332">
    <property type="entry name" value="Ribosomal_zn-bd"/>
</dbReference>
<keyword evidence="5" id="KW-0496">Mitochondrion</keyword>
<evidence type="ECO:0000313" key="8">
    <source>
        <dbReference type="EMBL" id="KAF2299169.1"/>
    </source>
</evidence>
<evidence type="ECO:0000256" key="5">
    <source>
        <dbReference type="ARBA" id="ARBA00023128"/>
    </source>
</evidence>
<comment type="subcellular location">
    <subcellularLocation>
        <location evidence="1">Mitochondrion</location>
    </subcellularLocation>
</comment>
<dbReference type="GO" id="GO:0006412">
    <property type="term" value="P:translation"/>
    <property type="evidence" value="ECO:0007669"/>
    <property type="project" value="InterPro"/>
</dbReference>
<evidence type="ECO:0000256" key="4">
    <source>
        <dbReference type="ARBA" id="ARBA00022980"/>
    </source>
</evidence>
<keyword evidence="6" id="KW-0687">Ribonucleoprotein</keyword>
<evidence type="ECO:0000313" key="9">
    <source>
        <dbReference type="Proteomes" id="UP000467840"/>
    </source>
</evidence>
<dbReference type="EMBL" id="JAAGAX010000011">
    <property type="protein sequence ID" value="KAF2299169.1"/>
    <property type="molecule type" value="Genomic_DNA"/>
</dbReference>
<evidence type="ECO:0000256" key="6">
    <source>
        <dbReference type="ARBA" id="ARBA00023274"/>
    </source>
</evidence>
<dbReference type="GO" id="GO:0005762">
    <property type="term" value="C:mitochondrial large ribosomal subunit"/>
    <property type="evidence" value="ECO:0007669"/>
    <property type="project" value="TreeGrafter"/>
</dbReference>
<protein>
    <recommendedName>
        <fullName evidence="7">Large ribosomal subunit protein bL32m</fullName>
    </recommendedName>
</protein>
<keyword evidence="4" id="KW-0689">Ribosomal protein</keyword>
<evidence type="ECO:0000256" key="1">
    <source>
        <dbReference type="ARBA" id="ARBA00004173"/>
    </source>
</evidence>